<evidence type="ECO:0000259" key="1">
    <source>
        <dbReference type="Pfam" id="PF01521"/>
    </source>
</evidence>
<dbReference type="InterPro" id="IPR000361">
    <property type="entry name" value="ATAP_core_dom"/>
</dbReference>
<organism evidence="2 3">
    <name type="scientific">Salisediminibacterium beveridgei</name>
    <dbReference type="NCBI Taxonomy" id="632773"/>
    <lineage>
        <taxon>Bacteria</taxon>
        <taxon>Bacillati</taxon>
        <taxon>Bacillota</taxon>
        <taxon>Bacilli</taxon>
        <taxon>Bacillales</taxon>
        <taxon>Bacillaceae</taxon>
        <taxon>Salisediminibacterium</taxon>
    </lineage>
</organism>
<protein>
    <recommendedName>
        <fullName evidence="1">Core domain-containing protein</fullName>
    </recommendedName>
</protein>
<evidence type="ECO:0000313" key="2">
    <source>
        <dbReference type="EMBL" id="AOM83030.1"/>
    </source>
</evidence>
<dbReference type="InterPro" id="IPR035903">
    <property type="entry name" value="HesB-like_dom_sf"/>
</dbReference>
<dbReference type="PATRIC" id="fig|632773.3.peg.1753"/>
<dbReference type="Proteomes" id="UP000094463">
    <property type="component" value="Chromosome"/>
</dbReference>
<evidence type="ECO:0000313" key="3">
    <source>
        <dbReference type="Proteomes" id="UP000094463"/>
    </source>
</evidence>
<dbReference type="EMBL" id="CP012502">
    <property type="protein sequence ID" value="AOM83030.1"/>
    <property type="molecule type" value="Genomic_DNA"/>
</dbReference>
<dbReference type="AlphaFoldDB" id="A0A1D7QVJ4"/>
<accession>A0A1D7QVJ4</accession>
<name>A0A1D7QVJ4_9BACI</name>
<dbReference type="Gene3D" id="2.60.300.12">
    <property type="entry name" value="HesB-like domain"/>
    <property type="match status" value="1"/>
</dbReference>
<dbReference type="SUPFAM" id="SSF89360">
    <property type="entry name" value="HesB-like domain"/>
    <property type="match status" value="1"/>
</dbReference>
<gene>
    <name evidence="2" type="ORF">BBEV_1669</name>
</gene>
<keyword evidence="3" id="KW-1185">Reference proteome</keyword>
<dbReference type="RefSeq" id="WP_084007306.1">
    <property type="nucleotide sequence ID" value="NZ_CP012502.1"/>
</dbReference>
<dbReference type="STRING" id="632773.BBEV_1669"/>
<feature type="domain" description="Core" evidence="1">
    <location>
        <begin position="2"/>
        <end position="86"/>
    </location>
</feature>
<dbReference type="Pfam" id="PF01521">
    <property type="entry name" value="Fe-S_biosyn"/>
    <property type="match status" value="1"/>
</dbReference>
<sequence length="106" mass="11840">MMNFIVSDDAIAFYKHEMRLVDGDELHLFVRVGGVGSGGFSVGLARGKPELEAEVIEKDGILFYVTAEDAWYFDGMTIDYNADFDAVTYDNPTIINTTNPNQSKDY</sequence>
<proteinExistence type="predicted"/>
<reference evidence="2 3" key="1">
    <citation type="submission" date="2015-08" db="EMBL/GenBank/DDBJ databases">
        <title>The complete genome sequence of Bacillus beveridgei MLTeJB.</title>
        <authorList>
            <person name="Hanson T.E."/>
            <person name="Mesa C."/>
            <person name="Basesman S.M."/>
            <person name="Oremland R.S."/>
        </authorList>
    </citation>
    <scope>NUCLEOTIDE SEQUENCE [LARGE SCALE GENOMIC DNA]</scope>
    <source>
        <strain evidence="2 3">MLTeJB</strain>
    </source>
</reference>
<dbReference type="KEGG" id="bbev:BBEV_1669"/>